<dbReference type="Pfam" id="PF10098">
    <property type="entry name" value="DUF2336"/>
    <property type="match status" value="1"/>
</dbReference>
<reference evidence="1" key="1">
    <citation type="submission" date="2006-03" db="EMBL/GenBank/DDBJ databases">
        <title>Complete sequence of Rhodopseudomonas palustris BisB18.</title>
        <authorList>
            <consortium name="US DOE Joint Genome Institute"/>
            <person name="Copeland A."/>
            <person name="Lucas S."/>
            <person name="Lapidus A."/>
            <person name="Barry K."/>
            <person name="Detter J.C."/>
            <person name="Glavina del Rio T."/>
            <person name="Hammon N."/>
            <person name="Israni S."/>
            <person name="Dalin E."/>
            <person name="Tice H."/>
            <person name="Pitluck S."/>
            <person name="Chain P."/>
            <person name="Malfatti S."/>
            <person name="Shin M."/>
            <person name="Vergez L."/>
            <person name="Schmutz J."/>
            <person name="Larimer F."/>
            <person name="Land M."/>
            <person name="Hauser L."/>
            <person name="Pelletier D.A."/>
            <person name="Kyrpides N."/>
            <person name="Anderson I."/>
            <person name="Oda Y."/>
            <person name="Harwood C.S."/>
            <person name="Richardson P."/>
        </authorList>
    </citation>
    <scope>NUCLEOTIDE SEQUENCE [LARGE SCALE GENOMIC DNA]</scope>
    <source>
        <strain evidence="1">BisB18</strain>
    </source>
</reference>
<dbReference type="eggNOG" id="COG5330">
    <property type="taxonomic scope" value="Bacteria"/>
</dbReference>
<organism evidence="1">
    <name type="scientific">Rhodopseudomonas palustris (strain BisB18)</name>
    <dbReference type="NCBI Taxonomy" id="316056"/>
    <lineage>
        <taxon>Bacteria</taxon>
        <taxon>Pseudomonadati</taxon>
        <taxon>Pseudomonadota</taxon>
        <taxon>Alphaproteobacteria</taxon>
        <taxon>Hyphomicrobiales</taxon>
        <taxon>Nitrobacteraceae</taxon>
        <taxon>Rhodopseudomonas</taxon>
    </lineage>
</organism>
<protein>
    <recommendedName>
        <fullName evidence="2">DUF2336 domain-containing protein</fullName>
    </recommendedName>
</protein>
<dbReference type="RefSeq" id="WP_011472207.1">
    <property type="nucleotide sequence ID" value="NC_007925.1"/>
</dbReference>
<dbReference type="KEGG" id="rpc:RPC_1744"/>
<dbReference type="InterPro" id="IPR019285">
    <property type="entry name" value="DUF2336"/>
</dbReference>
<sequence length="373" mass="40486">MHLRAKAASENLLDELQDTLAHGPVARRVETLRRVTDLFVSGAVDYSDEQVALFDDVFACLVRHIEAKAKALLAQRLAPIAKAPPRIIRHLAFDDLIDVAAPVLTQSTQLDDHALIENARSKSQGHLLAISKRQVLSGAVTEVLVELGNIEVVHSTVNNPGAEFSAQGYSTLASRVEIDDTLSALISMVSSIPRHHYLKLIAKASVSVRSRLEAAHPQEANEIATAVREASRRARLAPAAMSKETVIAHGLVRALYEDGRLDEKLVGNFAEEGKFDETNAAIACMANVTVSVAESIMIESRAEGVLILAKVAGLTWSTVRAIISLRDELSGMKSADIEACRLTYEQLRPSTAQQVLRFHRMQQETGSTAAPPT</sequence>
<accession>Q217Y3</accession>
<dbReference type="AlphaFoldDB" id="Q217Y3"/>
<dbReference type="STRING" id="316056.RPC_1744"/>
<gene>
    <name evidence="1" type="ordered locus">RPC_1744</name>
</gene>
<evidence type="ECO:0000313" key="1">
    <source>
        <dbReference type="EMBL" id="ABD87303.1"/>
    </source>
</evidence>
<dbReference type="EMBL" id="CP000301">
    <property type="protein sequence ID" value="ABD87303.1"/>
    <property type="molecule type" value="Genomic_DNA"/>
</dbReference>
<evidence type="ECO:0008006" key="2">
    <source>
        <dbReference type="Google" id="ProtNLM"/>
    </source>
</evidence>
<dbReference type="HOGENOM" id="CLU_056688_0_0_5"/>
<proteinExistence type="predicted"/>
<name>Q217Y3_RHOPB</name>
<dbReference type="OrthoDB" id="8443186at2"/>